<dbReference type="Pfam" id="PF08281">
    <property type="entry name" value="Sigma70_r4_2"/>
    <property type="match status" value="1"/>
</dbReference>
<dbReference type="InterPro" id="IPR013324">
    <property type="entry name" value="RNA_pol_sigma_r3/r4-like"/>
</dbReference>
<dbReference type="NCBIfam" id="NF004113">
    <property type="entry name" value="PRK05602.1"/>
    <property type="match status" value="1"/>
</dbReference>
<keyword evidence="4" id="KW-0238">DNA-binding</keyword>
<keyword evidence="2" id="KW-0805">Transcription regulation</keyword>
<evidence type="ECO:0000313" key="9">
    <source>
        <dbReference type="Proteomes" id="UP000248134"/>
    </source>
</evidence>
<dbReference type="SUPFAM" id="SSF88946">
    <property type="entry name" value="Sigma2 domain of RNA polymerase sigma factors"/>
    <property type="match status" value="1"/>
</dbReference>
<dbReference type="EMBL" id="QKQS01000023">
    <property type="protein sequence ID" value="PZA10256.1"/>
    <property type="molecule type" value="Genomic_DNA"/>
</dbReference>
<dbReference type="Gene3D" id="1.10.1740.10">
    <property type="match status" value="1"/>
</dbReference>
<comment type="caution">
    <text evidence="8">The sequence shown here is derived from an EMBL/GenBank/DDBJ whole genome shotgun (WGS) entry which is preliminary data.</text>
</comment>
<dbReference type="NCBIfam" id="TIGR02937">
    <property type="entry name" value="sigma70-ECF"/>
    <property type="match status" value="1"/>
</dbReference>
<proteinExistence type="inferred from homology"/>
<feature type="domain" description="RNA polymerase sigma factor 70 region 4 type 2" evidence="7">
    <location>
        <begin position="183"/>
        <end position="235"/>
    </location>
</feature>
<evidence type="ECO:0000256" key="4">
    <source>
        <dbReference type="ARBA" id="ARBA00023125"/>
    </source>
</evidence>
<evidence type="ECO:0000313" key="8">
    <source>
        <dbReference type="EMBL" id="PZA10256.1"/>
    </source>
</evidence>
<evidence type="ECO:0000256" key="5">
    <source>
        <dbReference type="ARBA" id="ARBA00023163"/>
    </source>
</evidence>
<dbReference type="SUPFAM" id="SSF88659">
    <property type="entry name" value="Sigma3 and sigma4 domains of RNA polymerase sigma factors"/>
    <property type="match status" value="1"/>
</dbReference>
<dbReference type="Gene3D" id="1.10.10.10">
    <property type="entry name" value="Winged helix-like DNA-binding domain superfamily/Winged helix DNA-binding domain"/>
    <property type="match status" value="1"/>
</dbReference>
<accession>A0A323UH28</accession>
<dbReference type="Proteomes" id="UP000248134">
    <property type="component" value="Unassembled WGS sequence"/>
</dbReference>
<dbReference type="CDD" id="cd06171">
    <property type="entry name" value="Sigma70_r4"/>
    <property type="match status" value="1"/>
</dbReference>
<keyword evidence="3" id="KW-0731">Sigma factor</keyword>
<comment type="similarity">
    <text evidence="1">Belongs to the sigma-70 factor family. ECF subfamily.</text>
</comment>
<dbReference type="GO" id="GO:0016987">
    <property type="term" value="F:sigma factor activity"/>
    <property type="evidence" value="ECO:0007669"/>
    <property type="project" value="UniProtKB-KW"/>
</dbReference>
<evidence type="ECO:0000259" key="6">
    <source>
        <dbReference type="Pfam" id="PF04542"/>
    </source>
</evidence>
<protein>
    <submittedName>
        <fullName evidence="8">RNA polymerase sigma factor</fullName>
    </submittedName>
</protein>
<sequence length="249" mass="27784">MWRGPIECARSTSRRWWLPGRPWFRRRGGAGSQAPGGRADRVPVVVAKPAAGVPAETGGLRPVSLEDDSDEALMLDVVARRQQAFRVLMARHMPRAIRIAQRIVRDAAEADDIGQEAFLRVWNKASSFDPSIARFSTWLYRIVLNLSFDRTRKPRHAPIEDAAEVAAGDPAPVETLIAAQQQRLLEAALAELPERQRGAIALFHMEGLSGEEAARAMNLSPKAFESLLGRARLALKKEVERRQDDRRRA</sequence>
<dbReference type="GO" id="GO:0003677">
    <property type="term" value="F:DNA binding"/>
    <property type="evidence" value="ECO:0007669"/>
    <property type="project" value="UniProtKB-KW"/>
</dbReference>
<dbReference type="InterPro" id="IPR007627">
    <property type="entry name" value="RNA_pol_sigma70_r2"/>
</dbReference>
<dbReference type="InterPro" id="IPR014284">
    <property type="entry name" value="RNA_pol_sigma-70_dom"/>
</dbReference>
<dbReference type="Pfam" id="PF04542">
    <property type="entry name" value="Sigma70_r2"/>
    <property type="match status" value="1"/>
</dbReference>
<dbReference type="PANTHER" id="PTHR43133:SF8">
    <property type="entry name" value="RNA POLYMERASE SIGMA FACTOR HI_1459-RELATED"/>
    <property type="match status" value="1"/>
</dbReference>
<dbReference type="InterPro" id="IPR036388">
    <property type="entry name" value="WH-like_DNA-bd_sf"/>
</dbReference>
<dbReference type="InterPro" id="IPR013325">
    <property type="entry name" value="RNA_pol_sigma_r2"/>
</dbReference>
<keyword evidence="5" id="KW-0804">Transcription</keyword>
<evidence type="ECO:0000256" key="1">
    <source>
        <dbReference type="ARBA" id="ARBA00010641"/>
    </source>
</evidence>
<dbReference type="AlphaFoldDB" id="A0A323UH28"/>
<evidence type="ECO:0000259" key="7">
    <source>
        <dbReference type="Pfam" id="PF08281"/>
    </source>
</evidence>
<evidence type="ECO:0000256" key="3">
    <source>
        <dbReference type="ARBA" id="ARBA00023082"/>
    </source>
</evidence>
<feature type="domain" description="RNA polymerase sigma-70 region 2" evidence="6">
    <location>
        <begin position="88"/>
        <end position="153"/>
    </location>
</feature>
<evidence type="ECO:0000256" key="2">
    <source>
        <dbReference type="ARBA" id="ARBA00023015"/>
    </source>
</evidence>
<dbReference type="InterPro" id="IPR013249">
    <property type="entry name" value="RNA_pol_sigma70_r4_t2"/>
</dbReference>
<dbReference type="PANTHER" id="PTHR43133">
    <property type="entry name" value="RNA POLYMERASE ECF-TYPE SIGMA FACTO"/>
    <property type="match status" value="1"/>
</dbReference>
<gene>
    <name evidence="8" type="ORF">DNX69_12735</name>
</gene>
<dbReference type="GO" id="GO:0006352">
    <property type="term" value="P:DNA-templated transcription initiation"/>
    <property type="evidence" value="ECO:0007669"/>
    <property type="project" value="InterPro"/>
</dbReference>
<dbReference type="RefSeq" id="WP_110786366.1">
    <property type="nucleotide sequence ID" value="NZ_QKQS01000023.1"/>
</dbReference>
<dbReference type="InterPro" id="IPR039425">
    <property type="entry name" value="RNA_pol_sigma-70-like"/>
</dbReference>
<reference evidence="8 9" key="1">
    <citation type="submission" date="2018-06" db="EMBL/GenBank/DDBJ databases">
        <title>Draft Whole-Genome Sequence of the purple photosynthetic bacterium Rhodospeudomonas palustris XCP.</title>
        <authorList>
            <person name="Rayyan A."/>
            <person name="Meyer T.E."/>
            <person name="Kyndt J.A."/>
        </authorList>
    </citation>
    <scope>NUCLEOTIDE SEQUENCE [LARGE SCALE GENOMIC DNA]</scope>
    <source>
        <strain evidence="8 9">XCP</strain>
    </source>
</reference>
<name>A0A323UH28_RHOPL</name>
<dbReference type="OrthoDB" id="9780326at2"/>
<organism evidence="8 9">
    <name type="scientific">Rhodopseudomonas palustris</name>
    <dbReference type="NCBI Taxonomy" id="1076"/>
    <lineage>
        <taxon>Bacteria</taxon>
        <taxon>Pseudomonadati</taxon>
        <taxon>Pseudomonadota</taxon>
        <taxon>Alphaproteobacteria</taxon>
        <taxon>Hyphomicrobiales</taxon>
        <taxon>Nitrobacteraceae</taxon>
        <taxon>Rhodopseudomonas</taxon>
    </lineage>
</organism>